<reference evidence="1 2" key="1">
    <citation type="submission" date="2016-10" db="EMBL/GenBank/DDBJ databases">
        <authorList>
            <person name="de Groot N.N."/>
        </authorList>
    </citation>
    <scope>NUCLEOTIDE SEQUENCE [LARGE SCALE GENOMIC DNA]</scope>
    <source>
        <strain evidence="1 2">OK461</strain>
    </source>
</reference>
<organism evidence="1 2">
    <name type="scientific">Streptomyces mirabilis</name>
    <dbReference type="NCBI Taxonomy" id="68239"/>
    <lineage>
        <taxon>Bacteria</taxon>
        <taxon>Bacillati</taxon>
        <taxon>Actinomycetota</taxon>
        <taxon>Actinomycetes</taxon>
        <taxon>Kitasatosporales</taxon>
        <taxon>Streptomycetaceae</taxon>
        <taxon>Streptomyces</taxon>
    </lineage>
</organism>
<accession>A0A1I2S2E9</accession>
<dbReference type="EMBL" id="FONR01000021">
    <property type="protein sequence ID" value="SFG46513.1"/>
    <property type="molecule type" value="Genomic_DNA"/>
</dbReference>
<sequence>MPSALGLLLDLSEGEEREAIIGTDALNDWTSRFVVQLAAPHAQRLAMERDGRTEHVLVDGESGSWAALYEEGGRWIVRQDGPSALWDADHDPAKGTYSVGDRLPMKGHPKISRADVAAFIHKAVHGSDKIHRSPVISD</sequence>
<evidence type="ECO:0000313" key="1">
    <source>
        <dbReference type="EMBL" id="SFG46513.1"/>
    </source>
</evidence>
<evidence type="ECO:0008006" key="3">
    <source>
        <dbReference type="Google" id="ProtNLM"/>
    </source>
</evidence>
<dbReference type="RefSeq" id="WP_075031970.1">
    <property type="nucleotide sequence ID" value="NZ_FONR01000021.1"/>
</dbReference>
<dbReference type="Proteomes" id="UP000181942">
    <property type="component" value="Unassembled WGS sequence"/>
</dbReference>
<dbReference type="AlphaFoldDB" id="A0A1I2S2E9"/>
<proteinExistence type="predicted"/>
<gene>
    <name evidence="1" type="ORF">SAMN02787118_12160</name>
</gene>
<name>A0A1I2S2E9_9ACTN</name>
<evidence type="ECO:0000313" key="2">
    <source>
        <dbReference type="Proteomes" id="UP000181942"/>
    </source>
</evidence>
<protein>
    <recommendedName>
        <fullName evidence="3">Immunity protein Imm1</fullName>
    </recommendedName>
</protein>